<dbReference type="Proteomes" id="UP000189004">
    <property type="component" value="Unassembled WGS sequence"/>
</dbReference>
<organism evidence="2 3">
    <name type="scientific">Nocardiopsis sinuspersici</name>
    <dbReference type="NCBI Taxonomy" id="501010"/>
    <lineage>
        <taxon>Bacteria</taxon>
        <taxon>Bacillati</taxon>
        <taxon>Actinomycetota</taxon>
        <taxon>Actinomycetes</taxon>
        <taxon>Streptosporangiales</taxon>
        <taxon>Nocardiopsidaceae</taxon>
        <taxon>Nocardiopsis</taxon>
    </lineage>
</organism>
<accession>A0A1V3C656</accession>
<feature type="transmembrane region" description="Helical" evidence="1">
    <location>
        <begin position="89"/>
        <end position="108"/>
    </location>
</feature>
<evidence type="ECO:0000256" key="1">
    <source>
        <dbReference type="SAM" id="Phobius"/>
    </source>
</evidence>
<protein>
    <recommendedName>
        <fullName evidence="4">DUF4383 domain-containing protein</fullName>
    </recommendedName>
</protein>
<feature type="transmembrane region" description="Helical" evidence="1">
    <location>
        <begin position="58"/>
        <end position="82"/>
    </location>
</feature>
<name>A0A1V3C656_9ACTN</name>
<evidence type="ECO:0000313" key="3">
    <source>
        <dbReference type="Proteomes" id="UP000189004"/>
    </source>
</evidence>
<proteinExistence type="predicted"/>
<keyword evidence="1" id="KW-0472">Membrane</keyword>
<dbReference type="STRING" id="501010.NOSIN_21765"/>
<feature type="transmembrane region" description="Helical" evidence="1">
    <location>
        <begin position="128"/>
        <end position="145"/>
    </location>
</feature>
<dbReference type="EMBL" id="MCOK01000001">
    <property type="protein sequence ID" value="OOC56128.1"/>
    <property type="molecule type" value="Genomic_DNA"/>
</dbReference>
<gene>
    <name evidence="2" type="ORF">NOSIN_21765</name>
</gene>
<dbReference type="RefSeq" id="WP_077692565.1">
    <property type="nucleotide sequence ID" value="NZ_MCOK01000001.1"/>
</dbReference>
<keyword evidence="1" id="KW-1133">Transmembrane helix</keyword>
<keyword evidence="3" id="KW-1185">Reference proteome</keyword>
<keyword evidence="1" id="KW-0812">Transmembrane</keyword>
<reference evidence="3" key="1">
    <citation type="submission" date="2016-08" db="EMBL/GenBank/DDBJ databases">
        <authorList>
            <person name="Tokovenko B."/>
            <person name="Kalinowski J."/>
        </authorList>
    </citation>
    <scope>NUCLEOTIDE SEQUENCE [LARGE SCALE GENOMIC DNA]</scope>
    <source>
        <strain evidence="3">UTMC102</strain>
    </source>
</reference>
<dbReference type="Pfam" id="PF14325">
    <property type="entry name" value="DUF4383"/>
    <property type="match status" value="1"/>
</dbReference>
<evidence type="ECO:0008006" key="4">
    <source>
        <dbReference type="Google" id="ProtNLM"/>
    </source>
</evidence>
<dbReference type="AlphaFoldDB" id="A0A1V3C656"/>
<comment type="caution">
    <text evidence="2">The sequence shown here is derived from an EMBL/GenBank/DDBJ whole genome shotgun (WGS) entry which is preliminary data.</text>
</comment>
<sequence>MSKGMPTQGETRVPGKPIRVAALVYGVVFLLVGLLGFIPGVTTNYGQMQFAGHESEAFLLGIFQVSILHNLLHLVLGAAGVAMARTASAAKAFLVGGGFLYLLLWFYGLLVDNEDPTNIVPLNDADNWLHLVLALTMVGLGFILAPSREARR</sequence>
<feature type="transmembrane region" description="Helical" evidence="1">
    <location>
        <begin position="20"/>
        <end position="38"/>
    </location>
</feature>
<evidence type="ECO:0000313" key="2">
    <source>
        <dbReference type="EMBL" id="OOC56128.1"/>
    </source>
</evidence>